<dbReference type="Gene3D" id="3.30.70.100">
    <property type="match status" value="1"/>
</dbReference>
<dbReference type="RefSeq" id="WP_103717016.1">
    <property type="nucleotide sequence ID" value="NZ_PQFZ01000002.1"/>
</dbReference>
<dbReference type="InterPro" id="IPR018303">
    <property type="entry name" value="ATPase_P-typ_P_site"/>
</dbReference>
<evidence type="ECO:0000313" key="11">
    <source>
        <dbReference type="Proteomes" id="UP000236919"/>
    </source>
</evidence>
<dbReference type="Gene3D" id="2.70.150.10">
    <property type="entry name" value="Calcium-transporting ATPase, cytoplasmic transduction domain A"/>
    <property type="match status" value="1"/>
</dbReference>
<evidence type="ECO:0000256" key="8">
    <source>
        <dbReference type="RuleBase" id="RU362081"/>
    </source>
</evidence>
<dbReference type="SUPFAM" id="SSF81665">
    <property type="entry name" value="Calcium ATPase, transmembrane domain M"/>
    <property type="match status" value="1"/>
</dbReference>
<keyword evidence="11" id="KW-1185">Reference proteome</keyword>
<keyword evidence="8" id="KW-0067">ATP-binding</keyword>
<dbReference type="GO" id="GO:0005886">
    <property type="term" value="C:plasma membrane"/>
    <property type="evidence" value="ECO:0007669"/>
    <property type="project" value="UniProtKB-SubCell"/>
</dbReference>
<dbReference type="GO" id="GO:0005524">
    <property type="term" value="F:ATP binding"/>
    <property type="evidence" value="ECO:0007669"/>
    <property type="project" value="UniProtKB-UniRule"/>
</dbReference>
<dbReference type="AlphaFoldDB" id="A0A2S4MLA9"/>
<dbReference type="PANTHER" id="PTHR46594">
    <property type="entry name" value="P-TYPE CATION-TRANSPORTING ATPASE"/>
    <property type="match status" value="1"/>
</dbReference>
<feature type="transmembrane region" description="Helical" evidence="8">
    <location>
        <begin position="380"/>
        <end position="413"/>
    </location>
</feature>
<dbReference type="NCBIfam" id="TIGR01511">
    <property type="entry name" value="ATPase-IB1_Cu"/>
    <property type="match status" value="1"/>
</dbReference>
<dbReference type="Pfam" id="PF00403">
    <property type="entry name" value="HMA"/>
    <property type="match status" value="1"/>
</dbReference>
<keyword evidence="6 8" id="KW-1133">Transmembrane helix</keyword>
<dbReference type="Pfam" id="PF00702">
    <property type="entry name" value="Hydrolase"/>
    <property type="match status" value="1"/>
</dbReference>
<dbReference type="Proteomes" id="UP000236919">
    <property type="component" value="Unassembled WGS sequence"/>
</dbReference>
<feature type="transmembrane region" description="Helical" evidence="8">
    <location>
        <begin position="171"/>
        <end position="193"/>
    </location>
</feature>
<dbReference type="SUPFAM" id="SSF56784">
    <property type="entry name" value="HAD-like"/>
    <property type="match status" value="1"/>
</dbReference>
<evidence type="ECO:0000256" key="7">
    <source>
        <dbReference type="ARBA" id="ARBA00023136"/>
    </source>
</evidence>
<evidence type="ECO:0000256" key="1">
    <source>
        <dbReference type="ARBA" id="ARBA00004370"/>
    </source>
</evidence>
<dbReference type="PROSITE" id="PS50846">
    <property type="entry name" value="HMA_2"/>
    <property type="match status" value="1"/>
</dbReference>
<reference evidence="10 11" key="1">
    <citation type="submission" date="2018-01" db="EMBL/GenBank/DDBJ databases">
        <title>Genomic Encyclopedia of Type Strains, Phase III (KMG-III): the genomes of soil and plant-associated and newly described type strains.</title>
        <authorList>
            <person name="Whitman W."/>
        </authorList>
    </citation>
    <scope>NUCLEOTIDE SEQUENCE [LARGE SCALE GENOMIC DNA]</scope>
    <source>
        <strain evidence="10 11">1131</strain>
    </source>
</reference>
<feature type="transmembrane region" description="Helical" evidence="8">
    <location>
        <begin position="138"/>
        <end position="159"/>
    </location>
</feature>
<dbReference type="InterPro" id="IPR036412">
    <property type="entry name" value="HAD-like_sf"/>
</dbReference>
<dbReference type="GO" id="GO:0015662">
    <property type="term" value="F:P-type ion transporter activity"/>
    <property type="evidence" value="ECO:0007669"/>
    <property type="project" value="UniProtKB-ARBA"/>
</dbReference>
<dbReference type="InterPro" id="IPR059000">
    <property type="entry name" value="ATPase_P-type_domA"/>
</dbReference>
<dbReference type="InterPro" id="IPR017969">
    <property type="entry name" value="Heavy-metal-associated_CS"/>
</dbReference>
<dbReference type="InterPro" id="IPR036163">
    <property type="entry name" value="HMA_dom_sf"/>
</dbReference>
<evidence type="ECO:0000256" key="3">
    <source>
        <dbReference type="ARBA" id="ARBA00022692"/>
    </source>
</evidence>
<dbReference type="GO" id="GO:0030001">
    <property type="term" value="P:metal ion transport"/>
    <property type="evidence" value="ECO:0007669"/>
    <property type="project" value="UniProtKB-ARBA"/>
</dbReference>
<dbReference type="NCBIfam" id="TIGR01512">
    <property type="entry name" value="ATPase-IB2_Cd"/>
    <property type="match status" value="1"/>
</dbReference>
<keyword evidence="8" id="KW-1003">Cell membrane</keyword>
<dbReference type="PANTHER" id="PTHR46594:SF4">
    <property type="entry name" value="P-TYPE CATION-TRANSPORTING ATPASE"/>
    <property type="match status" value="1"/>
</dbReference>
<dbReference type="OrthoDB" id="391538at2"/>
<dbReference type="PROSITE" id="PS01047">
    <property type="entry name" value="HMA_1"/>
    <property type="match status" value="1"/>
</dbReference>
<dbReference type="CDD" id="cd00371">
    <property type="entry name" value="HMA"/>
    <property type="match status" value="1"/>
</dbReference>
<dbReference type="InterPro" id="IPR008250">
    <property type="entry name" value="ATPase_P-typ_transduc_dom_A_sf"/>
</dbReference>
<evidence type="ECO:0000256" key="4">
    <source>
        <dbReference type="ARBA" id="ARBA00022723"/>
    </source>
</evidence>
<feature type="transmembrane region" description="Helical" evidence="8">
    <location>
        <begin position="355"/>
        <end position="374"/>
    </location>
</feature>
<dbReference type="Pfam" id="PF00122">
    <property type="entry name" value="E1-E2_ATPase"/>
    <property type="match status" value="1"/>
</dbReference>
<keyword evidence="3 8" id="KW-0812">Transmembrane</keyword>
<gene>
    <name evidence="10" type="ORF">CYD53_102420</name>
</gene>
<evidence type="ECO:0000259" key="9">
    <source>
        <dbReference type="PROSITE" id="PS50846"/>
    </source>
</evidence>
<dbReference type="SUPFAM" id="SSF55008">
    <property type="entry name" value="HMA, heavy metal-associated domain"/>
    <property type="match status" value="1"/>
</dbReference>
<dbReference type="InterPro" id="IPR027256">
    <property type="entry name" value="P-typ_ATPase_IB"/>
</dbReference>
<keyword evidence="4 8" id="KW-0479">Metal-binding</keyword>
<feature type="domain" description="HMA" evidence="9">
    <location>
        <begin position="18"/>
        <end position="84"/>
    </location>
</feature>
<dbReference type="Gene3D" id="3.40.50.1000">
    <property type="entry name" value="HAD superfamily/HAD-like"/>
    <property type="match status" value="1"/>
</dbReference>
<dbReference type="InterPro" id="IPR006121">
    <property type="entry name" value="HMA_dom"/>
</dbReference>
<evidence type="ECO:0000256" key="2">
    <source>
        <dbReference type="ARBA" id="ARBA00006024"/>
    </source>
</evidence>
<evidence type="ECO:0000256" key="6">
    <source>
        <dbReference type="ARBA" id="ARBA00022989"/>
    </source>
</evidence>
<dbReference type="PRINTS" id="PR00119">
    <property type="entry name" value="CATATPASE"/>
</dbReference>
<dbReference type="InterPro" id="IPR023299">
    <property type="entry name" value="ATPase_P-typ_cyto_dom_N"/>
</dbReference>
<keyword evidence="7 8" id="KW-0472">Membrane</keyword>
<evidence type="ECO:0000313" key="10">
    <source>
        <dbReference type="EMBL" id="POR55530.1"/>
    </source>
</evidence>
<dbReference type="SUPFAM" id="SSF81653">
    <property type="entry name" value="Calcium ATPase, transduction domain A"/>
    <property type="match status" value="1"/>
</dbReference>
<dbReference type="InterPro" id="IPR001757">
    <property type="entry name" value="P_typ_ATPase"/>
</dbReference>
<feature type="transmembrane region" description="Helical" evidence="8">
    <location>
        <begin position="199"/>
        <end position="217"/>
    </location>
</feature>
<dbReference type="EMBL" id="PQFZ01000002">
    <property type="protein sequence ID" value="POR55530.1"/>
    <property type="molecule type" value="Genomic_DNA"/>
</dbReference>
<comment type="subcellular location">
    <subcellularLocation>
        <location evidence="8">Cell membrane</location>
    </subcellularLocation>
    <subcellularLocation>
        <location evidence="1">Membrane</location>
    </subcellularLocation>
</comment>
<keyword evidence="5" id="KW-1278">Translocase</keyword>
<dbReference type="GO" id="GO:0046872">
    <property type="term" value="F:metal ion binding"/>
    <property type="evidence" value="ECO:0007669"/>
    <property type="project" value="UniProtKB-KW"/>
</dbReference>
<protein>
    <submittedName>
        <fullName evidence="10">Cu2+-exporting ATPase</fullName>
    </submittedName>
</protein>
<keyword evidence="8" id="KW-0547">Nucleotide-binding</keyword>
<organism evidence="10 11">
    <name type="scientific">Bosea psychrotolerans</name>
    <dbReference type="NCBI Taxonomy" id="1871628"/>
    <lineage>
        <taxon>Bacteria</taxon>
        <taxon>Pseudomonadati</taxon>
        <taxon>Pseudomonadota</taxon>
        <taxon>Alphaproteobacteria</taxon>
        <taxon>Hyphomicrobiales</taxon>
        <taxon>Boseaceae</taxon>
        <taxon>Bosea</taxon>
    </lineage>
</organism>
<evidence type="ECO:0000256" key="5">
    <source>
        <dbReference type="ARBA" id="ARBA00022967"/>
    </source>
</evidence>
<dbReference type="GO" id="GO:0016887">
    <property type="term" value="F:ATP hydrolysis activity"/>
    <property type="evidence" value="ECO:0007669"/>
    <property type="project" value="InterPro"/>
</dbReference>
<feature type="transmembrane region" description="Helical" evidence="8">
    <location>
        <begin position="102"/>
        <end position="126"/>
    </location>
</feature>
<dbReference type="InterPro" id="IPR023298">
    <property type="entry name" value="ATPase_P-typ_TM_dom_sf"/>
</dbReference>
<sequence length="735" mass="77585">MAVQQDLSVFVHHHDGIDGMELAVDGIRCAGCMHAIEKGLKRDSSILSARVNLALKRVTVEWREGVLRPEAVIERLARLGFKAYPFLPSEQQDSVTREEARLLRYLGVAGFAAMNIMLLSVSVWSGNASDINPVTRDLFHWLSALIALPTAAYAGRPFFESALRALKAGAVNMDVPITLGVVLALGMSVVETWNHAEHAYFDGAVMLLFFLLIGRYLDQLMRRRTRDLAGNLAALKAETATRFERDGTTIVVPIAAVSPGDLVLVQPGERVAIDGLVETGRSEIDQSLVTGETMPMLVAPGGRVHAGTTNLSGALTVRVEAAGSGTLLDEIDRLMAQAVESRSRYVHLSDRAARLYAPLVHATALATLLGWIAFGLPWQQALIIAITVLIITCPCALGLAIPAVQVVAASALFRRKIMLKEGDALERLAEADMVVFDKTGTLTLPEPELLNADSLDVDIVRQAAALAAASRHPLAQAISRAAGDPAPVHAAHEHQGLGLVALVDGSEMRLGSVSFCEAQAEAELVAAAFPTTSLIAWRHGDACAVFAIGQRLRPDAHACIAALRQLGLGVMILSGDREAAVASVAQELGIATYRAAMRPDEKLLALADLAAGGCKILMVGDGLNDAPALAKAHVSISPVSAAHLAQAAADIVFLGDSLAPVAASILIARKARRLMIQNLWFAVLYNAVAVPIAIAGLATPLVAAAAMSGSSLIVTFNALRAGRGAVSTAAERTIS</sequence>
<dbReference type="Gene3D" id="3.40.1110.10">
    <property type="entry name" value="Calcium-transporting ATPase, cytoplasmic domain N"/>
    <property type="match status" value="1"/>
</dbReference>
<dbReference type="GO" id="GO:0019829">
    <property type="term" value="F:ATPase-coupled monoatomic cation transmembrane transporter activity"/>
    <property type="evidence" value="ECO:0007669"/>
    <property type="project" value="InterPro"/>
</dbReference>
<dbReference type="NCBIfam" id="TIGR01494">
    <property type="entry name" value="ATPase_P-type"/>
    <property type="match status" value="1"/>
</dbReference>
<accession>A0A2S4MLA9</accession>
<proteinExistence type="inferred from homology"/>
<dbReference type="InterPro" id="IPR023214">
    <property type="entry name" value="HAD_sf"/>
</dbReference>
<comment type="similarity">
    <text evidence="2 8">Belongs to the cation transport ATPase (P-type) (TC 3.A.3) family. Type IB subfamily.</text>
</comment>
<dbReference type="NCBIfam" id="TIGR01525">
    <property type="entry name" value="ATPase-IB_hvy"/>
    <property type="match status" value="1"/>
</dbReference>
<comment type="caution">
    <text evidence="10">The sequence shown here is derived from an EMBL/GenBank/DDBJ whole genome shotgun (WGS) entry which is preliminary data.</text>
</comment>
<name>A0A2S4MLA9_9HYPH</name>
<feature type="transmembrane region" description="Helical" evidence="8">
    <location>
        <begin position="679"/>
        <end position="707"/>
    </location>
</feature>
<dbReference type="PROSITE" id="PS00154">
    <property type="entry name" value="ATPASE_E1_E2"/>
    <property type="match status" value="1"/>
</dbReference>